<dbReference type="Gene3D" id="3.40.190.150">
    <property type="entry name" value="Bordetella uptake gene, domain 1"/>
    <property type="match status" value="1"/>
</dbReference>
<sequence>MAPREGEEEKAIKKRQILRAAAGLGLLAAPADAQAPFPSSGIRLVVAFPPGGNTDIFARLFAEPFGRALGQSVVIDNRGGAGGLIGSGEVHRARPDGYTLIFQSPTAGITGPLTRRVPPFDPVTGFSHISILGITPLALAVNPRLGVKSLAELIALIRAQPGRISYGSSGIGGAPHLSTELMRIRVGNLDVVHVPYRGSGPLTQDLLSGTISFAVDAFTTLLPQHREGRLRIISVLDEQRSAVVPEVPTARESGFDVVTRIANYLAAPPGTPPDRLERLAAAARAAMSTPEIARALEAIAFVPVTDSTPERATRFIAEEAALWGPVIRAANIEIE</sequence>
<dbReference type="PIRSF" id="PIRSF017082">
    <property type="entry name" value="YflP"/>
    <property type="match status" value="1"/>
</dbReference>
<keyword evidence="3" id="KW-1185">Reference proteome</keyword>
<comment type="caution">
    <text evidence="2">The sequence shown here is derived from an EMBL/GenBank/DDBJ whole genome shotgun (WGS) entry which is preliminary data.</text>
</comment>
<dbReference type="Pfam" id="PF03401">
    <property type="entry name" value="TctC"/>
    <property type="match status" value="1"/>
</dbReference>
<dbReference type="PANTHER" id="PTHR42928">
    <property type="entry name" value="TRICARBOXYLATE-BINDING PROTEIN"/>
    <property type="match status" value="1"/>
</dbReference>
<comment type="similarity">
    <text evidence="1">Belongs to the UPF0065 (bug) family.</text>
</comment>
<accession>A0AAF1KRN6</accession>
<dbReference type="CDD" id="cd07012">
    <property type="entry name" value="PBP2_Bug_TTT"/>
    <property type="match status" value="1"/>
</dbReference>
<protein>
    <submittedName>
        <fullName evidence="2">Tripartite tricarboxylate transporter substrate binding protein</fullName>
    </submittedName>
</protein>
<dbReference type="RefSeq" id="WP_211873413.1">
    <property type="nucleotide sequence ID" value="NZ_JAAEDH010000004.1"/>
</dbReference>
<gene>
    <name evidence="2" type="ORF">GXW79_05840</name>
</gene>
<reference evidence="2" key="2">
    <citation type="journal article" date="2021" name="Syst. Appl. Microbiol.">
        <title>Roseomonas hellenica sp. nov., isolated from roots of wild-growing Alkanna tinctoria.</title>
        <authorList>
            <person name="Rat A."/>
            <person name="Naranjo H.D."/>
            <person name="Lebbe L."/>
            <person name="Cnockaert M."/>
            <person name="Krigas N."/>
            <person name="Grigoriadou K."/>
            <person name="Maloupa E."/>
            <person name="Willems A."/>
        </authorList>
    </citation>
    <scope>NUCLEOTIDE SEQUENCE</scope>
    <source>
        <strain evidence="2">LMG 28251</strain>
    </source>
</reference>
<evidence type="ECO:0000313" key="3">
    <source>
        <dbReference type="Proteomes" id="UP001196068"/>
    </source>
</evidence>
<dbReference type="AlphaFoldDB" id="A0AAF1KRN6"/>
<dbReference type="InterPro" id="IPR005064">
    <property type="entry name" value="BUG"/>
</dbReference>
<dbReference type="PANTHER" id="PTHR42928:SF5">
    <property type="entry name" value="BLR1237 PROTEIN"/>
    <property type="match status" value="1"/>
</dbReference>
<evidence type="ECO:0000256" key="1">
    <source>
        <dbReference type="ARBA" id="ARBA00006987"/>
    </source>
</evidence>
<name>A0AAF1KRN6_9PROT</name>
<proteinExistence type="inferred from homology"/>
<organism evidence="2 3">
    <name type="scientific">Plastoroseomonas arctica</name>
    <dbReference type="NCBI Taxonomy" id="1509237"/>
    <lineage>
        <taxon>Bacteria</taxon>
        <taxon>Pseudomonadati</taxon>
        <taxon>Pseudomonadota</taxon>
        <taxon>Alphaproteobacteria</taxon>
        <taxon>Acetobacterales</taxon>
        <taxon>Acetobacteraceae</taxon>
        <taxon>Plastoroseomonas</taxon>
    </lineage>
</organism>
<reference evidence="2" key="1">
    <citation type="submission" date="2020-01" db="EMBL/GenBank/DDBJ databases">
        <authorList>
            <person name="Rat A."/>
        </authorList>
    </citation>
    <scope>NUCLEOTIDE SEQUENCE</scope>
    <source>
        <strain evidence="2">LMG 28251</strain>
    </source>
</reference>
<dbReference type="Gene3D" id="3.40.190.10">
    <property type="entry name" value="Periplasmic binding protein-like II"/>
    <property type="match status" value="1"/>
</dbReference>
<evidence type="ECO:0000313" key="2">
    <source>
        <dbReference type="EMBL" id="MBR0654597.1"/>
    </source>
</evidence>
<dbReference type="Proteomes" id="UP001196068">
    <property type="component" value="Unassembled WGS sequence"/>
</dbReference>
<dbReference type="InterPro" id="IPR042100">
    <property type="entry name" value="Bug_dom1"/>
</dbReference>
<dbReference type="EMBL" id="JAAEDH010000004">
    <property type="protein sequence ID" value="MBR0654597.1"/>
    <property type="molecule type" value="Genomic_DNA"/>
</dbReference>